<comment type="caution">
    <text evidence="8">The sequence shown here is derived from an EMBL/GenBank/DDBJ whole genome shotgun (WGS) entry which is preliminary data.</text>
</comment>
<keyword evidence="3 6" id="KW-0812">Transmembrane</keyword>
<dbReference type="Gene3D" id="1.20.1250.20">
    <property type="entry name" value="MFS general substrate transporter like domains"/>
    <property type="match status" value="2"/>
</dbReference>
<dbReference type="Proteomes" id="UP000004913">
    <property type="component" value="Unassembled WGS sequence"/>
</dbReference>
<reference evidence="8 9" key="1">
    <citation type="submission" date="2011-04" db="EMBL/GenBank/DDBJ databases">
        <title>The Genome Sequence of Dysgonomonas gadei ATCC BAA-286.</title>
        <authorList>
            <consortium name="The Broad Institute Genome Sequencing Platform"/>
            <person name="Earl A."/>
            <person name="Ward D."/>
            <person name="Feldgarden M."/>
            <person name="Gevers D."/>
            <person name="Pudlo N."/>
            <person name="Martens E."/>
            <person name="Allen-Vercoe E."/>
            <person name="Young S.K."/>
            <person name="Zeng Q."/>
            <person name="Gargeya S."/>
            <person name="Fitzgerald M."/>
            <person name="Haas B."/>
            <person name="Abouelleil A."/>
            <person name="Alvarado L."/>
            <person name="Arachchi H.M."/>
            <person name="Berlin A."/>
            <person name="Brown A."/>
            <person name="Chapman S.B."/>
            <person name="Chen Z."/>
            <person name="Dunbar C."/>
            <person name="Freedman E."/>
            <person name="Gearin G."/>
            <person name="Gellesch M."/>
            <person name="Goldberg J."/>
            <person name="Griggs A."/>
            <person name="Gujja S."/>
            <person name="Heiman D."/>
            <person name="Howarth C."/>
            <person name="Larson L."/>
            <person name="Lui A."/>
            <person name="MacDonald P.J.P."/>
            <person name="Mehta T."/>
            <person name="Montmayeur A."/>
            <person name="Murphy C."/>
            <person name="Neiman D."/>
            <person name="Pearson M."/>
            <person name="Priest M."/>
            <person name="Roberts A."/>
            <person name="Saif S."/>
            <person name="Shea T."/>
            <person name="Shenoy N."/>
            <person name="Sisk P."/>
            <person name="Stolte C."/>
            <person name="Sykes S."/>
            <person name="Yandava C."/>
            <person name="Wortman J."/>
            <person name="Nusbaum C."/>
            <person name="Birren B."/>
        </authorList>
    </citation>
    <scope>NUCLEOTIDE SEQUENCE [LARGE SCALE GENOMIC DNA]</scope>
    <source>
        <strain evidence="8 9">ATCC BAA-286</strain>
    </source>
</reference>
<dbReference type="InterPro" id="IPR020846">
    <property type="entry name" value="MFS_dom"/>
</dbReference>
<keyword evidence="4 6" id="KW-1133">Transmembrane helix</keyword>
<dbReference type="HOGENOM" id="CLU_028452_0_1_10"/>
<feature type="transmembrane region" description="Helical" evidence="6">
    <location>
        <begin position="306"/>
        <end position="325"/>
    </location>
</feature>
<dbReference type="SUPFAM" id="SSF103473">
    <property type="entry name" value="MFS general substrate transporter"/>
    <property type="match status" value="1"/>
</dbReference>
<gene>
    <name evidence="8" type="ORF">HMPREF9455_02466</name>
</gene>
<dbReference type="Pfam" id="PF07690">
    <property type="entry name" value="MFS_1"/>
    <property type="match status" value="1"/>
</dbReference>
<dbReference type="PROSITE" id="PS50850">
    <property type="entry name" value="MFS"/>
    <property type="match status" value="1"/>
</dbReference>
<dbReference type="RefSeq" id="WP_006799997.1">
    <property type="nucleotide sequence ID" value="NZ_GL891984.1"/>
</dbReference>
<evidence type="ECO:0000256" key="3">
    <source>
        <dbReference type="ARBA" id="ARBA00022692"/>
    </source>
</evidence>
<evidence type="ECO:0000313" key="9">
    <source>
        <dbReference type="Proteomes" id="UP000004913"/>
    </source>
</evidence>
<feature type="transmembrane region" description="Helical" evidence="6">
    <location>
        <begin position="116"/>
        <end position="137"/>
    </location>
</feature>
<organism evidence="8 9">
    <name type="scientific">Dysgonomonas gadei ATCC BAA-286</name>
    <dbReference type="NCBI Taxonomy" id="742766"/>
    <lineage>
        <taxon>Bacteria</taxon>
        <taxon>Pseudomonadati</taxon>
        <taxon>Bacteroidota</taxon>
        <taxon>Bacteroidia</taxon>
        <taxon>Bacteroidales</taxon>
        <taxon>Dysgonomonadaceae</taxon>
        <taxon>Dysgonomonas</taxon>
    </lineage>
</organism>
<evidence type="ECO:0000256" key="6">
    <source>
        <dbReference type="SAM" id="Phobius"/>
    </source>
</evidence>
<evidence type="ECO:0000259" key="7">
    <source>
        <dbReference type="PROSITE" id="PS50850"/>
    </source>
</evidence>
<dbReference type="STRING" id="742766.HMPREF9455_02466"/>
<evidence type="ECO:0000256" key="4">
    <source>
        <dbReference type="ARBA" id="ARBA00022989"/>
    </source>
</evidence>
<feature type="domain" description="Major facilitator superfamily (MFS) profile" evidence="7">
    <location>
        <begin position="23"/>
        <end position="414"/>
    </location>
</feature>
<feature type="transmembrane region" description="Helical" evidence="6">
    <location>
        <begin position="20"/>
        <end position="41"/>
    </location>
</feature>
<evidence type="ECO:0000256" key="1">
    <source>
        <dbReference type="ARBA" id="ARBA00004429"/>
    </source>
</evidence>
<dbReference type="AlphaFoldDB" id="F5IZE9"/>
<feature type="transmembrane region" description="Helical" evidence="6">
    <location>
        <begin position="188"/>
        <end position="205"/>
    </location>
</feature>
<keyword evidence="5 6" id="KW-0472">Membrane</keyword>
<keyword evidence="9" id="KW-1185">Reference proteome</keyword>
<dbReference type="eggNOG" id="COG0738">
    <property type="taxonomic scope" value="Bacteria"/>
</dbReference>
<dbReference type="EMBL" id="ADLV01000029">
    <property type="protein sequence ID" value="EGK01274.1"/>
    <property type="molecule type" value="Genomic_DNA"/>
</dbReference>
<accession>F5IZE9</accession>
<name>F5IZE9_9BACT</name>
<evidence type="ECO:0000256" key="2">
    <source>
        <dbReference type="ARBA" id="ARBA00022475"/>
    </source>
</evidence>
<dbReference type="CDD" id="cd17394">
    <property type="entry name" value="MFS_FucP_like"/>
    <property type="match status" value="1"/>
</dbReference>
<feature type="transmembrane region" description="Helical" evidence="6">
    <location>
        <begin position="90"/>
        <end position="110"/>
    </location>
</feature>
<feature type="transmembrane region" description="Helical" evidence="6">
    <location>
        <begin position="238"/>
        <end position="263"/>
    </location>
</feature>
<evidence type="ECO:0000256" key="5">
    <source>
        <dbReference type="ARBA" id="ARBA00023136"/>
    </source>
</evidence>
<feature type="transmembrane region" description="Helical" evidence="6">
    <location>
        <begin position="331"/>
        <end position="353"/>
    </location>
</feature>
<dbReference type="PANTHER" id="PTHR43702:SF3">
    <property type="entry name" value="PROTEIN TSGA"/>
    <property type="match status" value="1"/>
</dbReference>
<sequence length="415" mass="45655">MEKHKKKKLSLFASPGGGSYLIPFILVSSLFLMWGIAHGLLDVLNKHFQEAFTMTKAQSGFVQFSTYIAYGLMSVPAGMFMRRFGYKKGIIFGLLIYAVGSFSFLPAAYLHSANPFFIALFVVACGLCFLETAANPYSTVLGPKERGAQRLNLSQSLNGLGWILGPLIGGALIFGAEEGDTLALTKPYILLGICTLVITVLFFFVKLPDIQESDDEAVQKVSETGHDKTLPLFQHRHFVLAIAALVAYMMAQSGIFGFFINYVMEQDHSITKIEATQLLSFGGMLLFMIGRLSGSFIMAKFKPQHILSLYALMCTISMVLVILSLGKISLYALYINFFFMSIMFPTIYALGLVKMGEYTKRAASFLTMAVAGGAFSPIIMGALGEENMAIGFFIPLACFLFILYFGLHGYKPVKN</sequence>
<feature type="transmembrane region" description="Helical" evidence="6">
    <location>
        <begin position="389"/>
        <end position="407"/>
    </location>
</feature>
<dbReference type="GO" id="GO:0005886">
    <property type="term" value="C:plasma membrane"/>
    <property type="evidence" value="ECO:0007669"/>
    <property type="project" value="UniProtKB-SubCell"/>
</dbReference>
<dbReference type="GO" id="GO:0022857">
    <property type="term" value="F:transmembrane transporter activity"/>
    <property type="evidence" value="ECO:0007669"/>
    <property type="project" value="InterPro"/>
</dbReference>
<protein>
    <submittedName>
        <fullName evidence="8">L-fucose:H+ symporter permease</fullName>
    </submittedName>
</protein>
<dbReference type="InterPro" id="IPR050375">
    <property type="entry name" value="MFS_TsgA-like"/>
</dbReference>
<feature type="transmembrane region" description="Helical" evidence="6">
    <location>
        <begin position="275"/>
        <end position="294"/>
    </location>
</feature>
<keyword evidence="2" id="KW-1003">Cell membrane</keyword>
<proteinExistence type="predicted"/>
<comment type="subcellular location">
    <subcellularLocation>
        <location evidence="1">Cell inner membrane</location>
        <topology evidence="1">Multi-pass membrane protein</topology>
    </subcellularLocation>
</comment>
<feature type="transmembrane region" description="Helical" evidence="6">
    <location>
        <begin position="61"/>
        <end position="81"/>
    </location>
</feature>
<evidence type="ECO:0000313" key="8">
    <source>
        <dbReference type="EMBL" id="EGK01274.1"/>
    </source>
</evidence>
<dbReference type="InterPro" id="IPR011701">
    <property type="entry name" value="MFS"/>
</dbReference>
<feature type="transmembrane region" description="Helical" evidence="6">
    <location>
        <begin position="365"/>
        <end position="383"/>
    </location>
</feature>
<feature type="transmembrane region" description="Helical" evidence="6">
    <location>
        <begin position="157"/>
        <end position="176"/>
    </location>
</feature>
<dbReference type="OrthoDB" id="9795150at2"/>
<dbReference type="PANTHER" id="PTHR43702">
    <property type="entry name" value="L-FUCOSE-PROTON SYMPORTER"/>
    <property type="match status" value="1"/>
</dbReference>
<dbReference type="InterPro" id="IPR036259">
    <property type="entry name" value="MFS_trans_sf"/>
</dbReference>